<dbReference type="InterPro" id="IPR036770">
    <property type="entry name" value="Ankyrin_rpt-contain_sf"/>
</dbReference>
<evidence type="ECO:0000256" key="1">
    <source>
        <dbReference type="PROSITE-ProRule" id="PRU00023"/>
    </source>
</evidence>
<name>A0A812T356_9DINO</name>
<dbReference type="EMBL" id="CAJNDS010002536">
    <property type="protein sequence ID" value="CAE7516517.1"/>
    <property type="molecule type" value="Genomic_DNA"/>
</dbReference>
<feature type="repeat" description="ANK" evidence="1">
    <location>
        <begin position="10"/>
        <end position="42"/>
    </location>
</feature>
<dbReference type="Gene3D" id="1.25.40.20">
    <property type="entry name" value="Ankyrin repeat-containing domain"/>
    <property type="match status" value="1"/>
</dbReference>
<dbReference type="Proteomes" id="UP000604046">
    <property type="component" value="Unassembled WGS sequence"/>
</dbReference>
<evidence type="ECO:0000313" key="3">
    <source>
        <dbReference type="EMBL" id="CAE7516517.1"/>
    </source>
</evidence>
<accession>A0A812T356</accession>
<feature type="region of interest" description="Disordered" evidence="2">
    <location>
        <begin position="40"/>
        <end position="73"/>
    </location>
</feature>
<feature type="compositionally biased region" description="Basic residues" evidence="2">
    <location>
        <begin position="54"/>
        <end position="65"/>
    </location>
</feature>
<keyword evidence="1" id="KW-0040">ANK repeat</keyword>
<dbReference type="AlphaFoldDB" id="A0A812T356"/>
<reference evidence="3" key="1">
    <citation type="submission" date="2021-02" db="EMBL/GenBank/DDBJ databases">
        <authorList>
            <person name="Dougan E. K."/>
            <person name="Rhodes N."/>
            <person name="Thang M."/>
            <person name="Chan C."/>
        </authorList>
    </citation>
    <scope>NUCLEOTIDE SEQUENCE</scope>
</reference>
<dbReference type="InterPro" id="IPR002110">
    <property type="entry name" value="Ankyrin_rpt"/>
</dbReference>
<comment type="caution">
    <text evidence="3">The sequence shown here is derived from an EMBL/GenBank/DDBJ whole genome shotgun (WGS) entry which is preliminary data.</text>
</comment>
<evidence type="ECO:0000313" key="4">
    <source>
        <dbReference type="Proteomes" id="UP000604046"/>
    </source>
</evidence>
<dbReference type="PROSITE" id="PS50088">
    <property type="entry name" value="ANK_REPEAT"/>
    <property type="match status" value="1"/>
</dbReference>
<evidence type="ECO:0000256" key="2">
    <source>
        <dbReference type="SAM" id="MobiDB-lite"/>
    </source>
</evidence>
<organism evidence="3 4">
    <name type="scientific">Symbiodinium natans</name>
    <dbReference type="NCBI Taxonomy" id="878477"/>
    <lineage>
        <taxon>Eukaryota</taxon>
        <taxon>Sar</taxon>
        <taxon>Alveolata</taxon>
        <taxon>Dinophyceae</taxon>
        <taxon>Suessiales</taxon>
        <taxon>Symbiodiniaceae</taxon>
        <taxon>Symbiodinium</taxon>
    </lineage>
</organism>
<proteinExistence type="predicted"/>
<sequence length="224" mass="24088">MCSTHIQDMFARTPLALALMNGHSTVVGLLLGAKADASAQEESEDVLTPSQTTRSRRSRRHHKYSRKDSRRDSQILLQKQYSEKSSESGIERRHSKVLSLTSEAAASIGVASIASMSVSHVGTDLSVASQASRARSNSNHSIGHSVTFEEAADVTFFADSSSSVDNEVTLSFNLGGDPGSDEESGAAVCFDSQDPVPVRRPGEWMALAFMLGCLTGFLAHRLRS</sequence>
<gene>
    <name evidence="3" type="ORF">SNAT2548_LOCUS28913</name>
</gene>
<protein>
    <submittedName>
        <fullName evidence="3">Uncharacterized protein</fullName>
    </submittedName>
</protein>
<dbReference type="SUPFAM" id="SSF48403">
    <property type="entry name" value="Ankyrin repeat"/>
    <property type="match status" value="1"/>
</dbReference>
<keyword evidence="4" id="KW-1185">Reference proteome</keyword>